<evidence type="ECO:0000313" key="2">
    <source>
        <dbReference type="EMBL" id="SVD81602.1"/>
    </source>
</evidence>
<dbReference type="GO" id="GO:0006749">
    <property type="term" value="P:glutathione metabolic process"/>
    <property type="evidence" value="ECO:0007669"/>
    <property type="project" value="TreeGrafter"/>
</dbReference>
<dbReference type="InterPro" id="IPR036873">
    <property type="entry name" value="Rhodanese-like_dom_sf"/>
</dbReference>
<dbReference type="InterPro" id="IPR036866">
    <property type="entry name" value="RibonucZ/Hydroxyglut_hydro"/>
</dbReference>
<dbReference type="SUPFAM" id="SSF56281">
    <property type="entry name" value="Metallo-hydrolase/oxidoreductase"/>
    <property type="match status" value="1"/>
</dbReference>
<sequence>MTFVKSFTPENLFSSLSNKDIFLLLDVRNKNDFSRFQIEGPFEVDILNIPYFDFLEKEDKYLSKVSRQKPVKIVCAKEGSAQYVAELLTGDGFDDVSILKGGINTWGKMLVPTRINEKSDKYELYQFIRPGKASCSYAIIYSGEIVLIDPSRNIHFYKEFAEEQNGKISRVFETHLQADYISGSRLIASEIGAEVFVHPNDFKNAVFSFKKMEDDHRIRIGKDGPEIRATHTPGHTLGSVSYIVDNSYLISGDTVFIN</sequence>
<dbReference type="SMART" id="SM00849">
    <property type="entry name" value="Lactamase_B"/>
    <property type="match status" value="1"/>
</dbReference>
<dbReference type="Gene3D" id="3.40.250.10">
    <property type="entry name" value="Rhodanese-like domain"/>
    <property type="match status" value="1"/>
</dbReference>
<dbReference type="GO" id="GO:0070813">
    <property type="term" value="P:hydrogen sulfide metabolic process"/>
    <property type="evidence" value="ECO:0007669"/>
    <property type="project" value="TreeGrafter"/>
</dbReference>
<name>A0A382YE61_9ZZZZ</name>
<accession>A0A382YE61</accession>
<dbReference type="PANTHER" id="PTHR43084:SF7">
    <property type="entry name" value="BETA-LACTAMASE DOMAIN PROTEIN"/>
    <property type="match status" value="1"/>
</dbReference>
<dbReference type="InterPro" id="IPR001279">
    <property type="entry name" value="Metallo-B-lactamas"/>
</dbReference>
<dbReference type="Gene3D" id="3.60.15.10">
    <property type="entry name" value="Ribonuclease Z/Hydroxyacylglutathione hydrolase-like"/>
    <property type="match status" value="1"/>
</dbReference>
<dbReference type="InterPro" id="IPR051682">
    <property type="entry name" value="Mito_Persulfide_Diox"/>
</dbReference>
<organism evidence="2">
    <name type="scientific">marine metagenome</name>
    <dbReference type="NCBI Taxonomy" id="408172"/>
    <lineage>
        <taxon>unclassified sequences</taxon>
        <taxon>metagenomes</taxon>
        <taxon>ecological metagenomes</taxon>
    </lineage>
</organism>
<feature type="domain" description="Rhodanese" evidence="1">
    <location>
        <begin position="18"/>
        <end position="112"/>
    </location>
</feature>
<dbReference type="PROSITE" id="PS50206">
    <property type="entry name" value="RHODANESE_3"/>
    <property type="match status" value="1"/>
</dbReference>
<gene>
    <name evidence="2" type="ORF">METZ01_LOCUS434456</name>
</gene>
<evidence type="ECO:0000259" key="1">
    <source>
        <dbReference type="PROSITE" id="PS50206"/>
    </source>
</evidence>
<reference evidence="2" key="1">
    <citation type="submission" date="2018-05" db="EMBL/GenBank/DDBJ databases">
        <authorList>
            <person name="Lanie J.A."/>
            <person name="Ng W.-L."/>
            <person name="Kazmierczak K.M."/>
            <person name="Andrzejewski T.M."/>
            <person name="Davidsen T.M."/>
            <person name="Wayne K.J."/>
            <person name="Tettelin H."/>
            <person name="Glass J.I."/>
            <person name="Rusch D."/>
            <person name="Podicherti R."/>
            <person name="Tsui H.-C.T."/>
            <person name="Winkler M.E."/>
        </authorList>
    </citation>
    <scope>NUCLEOTIDE SEQUENCE</scope>
</reference>
<protein>
    <recommendedName>
        <fullName evidence="1">Rhodanese domain-containing protein</fullName>
    </recommendedName>
</protein>
<feature type="non-terminal residue" evidence="2">
    <location>
        <position position="258"/>
    </location>
</feature>
<dbReference type="SMART" id="SM00450">
    <property type="entry name" value="RHOD"/>
    <property type="match status" value="1"/>
</dbReference>
<dbReference type="PANTHER" id="PTHR43084">
    <property type="entry name" value="PERSULFIDE DIOXYGENASE ETHE1"/>
    <property type="match status" value="1"/>
</dbReference>
<dbReference type="Pfam" id="PF00581">
    <property type="entry name" value="Rhodanese"/>
    <property type="match status" value="1"/>
</dbReference>
<dbReference type="AlphaFoldDB" id="A0A382YE61"/>
<dbReference type="GO" id="GO:0050313">
    <property type="term" value="F:sulfur dioxygenase activity"/>
    <property type="evidence" value="ECO:0007669"/>
    <property type="project" value="TreeGrafter"/>
</dbReference>
<dbReference type="InterPro" id="IPR001763">
    <property type="entry name" value="Rhodanese-like_dom"/>
</dbReference>
<proteinExistence type="predicted"/>
<dbReference type="SUPFAM" id="SSF52821">
    <property type="entry name" value="Rhodanese/Cell cycle control phosphatase"/>
    <property type="match status" value="1"/>
</dbReference>
<dbReference type="EMBL" id="UINC01175133">
    <property type="protein sequence ID" value="SVD81602.1"/>
    <property type="molecule type" value="Genomic_DNA"/>
</dbReference>
<dbReference type="Pfam" id="PF00753">
    <property type="entry name" value="Lactamase_B"/>
    <property type="match status" value="1"/>
</dbReference>